<keyword evidence="1" id="KW-0812">Transmembrane</keyword>
<dbReference type="EMBL" id="CP035033">
    <property type="protein sequence ID" value="QAB15061.1"/>
    <property type="molecule type" value="Genomic_DNA"/>
</dbReference>
<keyword evidence="1" id="KW-0472">Membrane</keyword>
<keyword evidence="1" id="KW-1133">Transmembrane helix</keyword>
<dbReference type="Pfam" id="PF11391">
    <property type="entry name" value="DUF2798"/>
    <property type="match status" value="1"/>
</dbReference>
<evidence type="ECO:0000313" key="3">
    <source>
        <dbReference type="Proteomes" id="UP000285478"/>
    </source>
</evidence>
<dbReference type="Proteomes" id="UP000285478">
    <property type="component" value="Chromosome"/>
</dbReference>
<protein>
    <submittedName>
        <fullName evidence="2">DUF2798 domain-containing protein</fullName>
    </submittedName>
</protein>
<organism evidence="2 3">
    <name type="scientific">Hydrogenovibrio thermophilus</name>
    <dbReference type="NCBI Taxonomy" id="265883"/>
    <lineage>
        <taxon>Bacteria</taxon>
        <taxon>Pseudomonadati</taxon>
        <taxon>Pseudomonadota</taxon>
        <taxon>Gammaproteobacteria</taxon>
        <taxon>Thiotrichales</taxon>
        <taxon>Piscirickettsiaceae</taxon>
        <taxon>Hydrogenovibrio</taxon>
    </lineage>
</organism>
<dbReference type="KEGG" id="htr:EPV75_04930"/>
<keyword evidence="3" id="KW-1185">Reference proteome</keyword>
<accession>A0A410H2B4</accession>
<name>A0A410H2B4_9GAMM</name>
<dbReference type="InterPro" id="IPR021529">
    <property type="entry name" value="DUF2798"/>
</dbReference>
<proteinExistence type="predicted"/>
<feature type="transmembrane region" description="Helical" evidence="1">
    <location>
        <begin position="9"/>
        <end position="30"/>
    </location>
</feature>
<dbReference type="AlphaFoldDB" id="A0A410H2B4"/>
<evidence type="ECO:0000313" key="2">
    <source>
        <dbReference type="EMBL" id="QAB15061.1"/>
    </source>
</evidence>
<evidence type="ECO:0000256" key="1">
    <source>
        <dbReference type="SAM" id="Phobius"/>
    </source>
</evidence>
<gene>
    <name evidence="2" type="ORF">EPV75_04930</name>
</gene>
<feature type="transmembrane region" description="Helical" evidence="1">
    <location>
        <begin position="42"/>
        <end position="60"/>
    </location>
</feature>
<reference evidence="2 3" key="1">
    <citation type="journal article" date="2018" name="Environ. Microbiol.">
        <title>Genomes of ubiquitous marine and hypersaline Hydrogenovibrio, Thiomicrorhabdus and Thiomicrospira spp. encode a diversity of mechanisms to sustain chemolithoautotrophy in heterogeneous environments.</title>
        <authorList>
            <person name="Scott K.M."/>
            <person name="Williams J."/>
            <person name="Porter C.M.B."/>
            <person name="Russel S."/>
            <person name="Harmer T.L."/>
            <person name="Paul J.H."/>
            <person name="Antonen K.M."/>
            <person name="Bridges M.K."/>
            <person name="Camper G.J."/>
            <person name="Campla C.K."/>
            <person name="Casella L.G."/>
            <person name="Chase E."/>
            <person name="Conrad J.W."/>
            <person name="Cruz M.C."/>
            <person name="Dunlap D.S."/>
            <person name="Duran L."/>
            <person name="Fahsbender E.M."/>
            <person name="Goldsmith D.B."/>
            <person name="Keeley R.F."/>
            <person name="Kondoff M.R."/>
            <person name="Kussy B.I."/>
            <person name="Lane M.K."/>
            <person name="Lawler S."/>
            <person name="Leigh B.A."/>
            <person name="Lewis C."/>
            <person name="Lostal L.M."/>
            <person name="Marking D."/>
            <person name="Mancera P.A."/>
            <person name="McClenthan E.C."/>
            <person name="McIntyre E.A."/>
            <person name="Mine J.A."/>
            <person name="Modi S."/>
            <person name="Moore B.D."/>
            <person name="Morgan W.A."/>
            <person name="Nelson K.M."/>
            <person name="Nguyen K.N."/>
            <person name="Ogburn N."/>
            <person name="Parrino D.G."/>
            <person name="Pedapudi A.D."/>
            <person name="Pelham R.P."/>
            <person name="Preece A.M."/>
            <person name="Rampersad E.A."/>
            <person name="Richardson J.C."/>
            <person name="Rodgers C.M."/>
            <person name="Schaffer B.L."/>
            <person name="Sheridan N.E."/>
            <person name="Solone M.R."/>
            <person name="Staley Z.R."/>
            <person name="Tabuchi M."/>
            <person name="Waide R.J."/>
            <person name="Wanjugi P.W."/>
            <person name="Young S."/>
            <person name="Clum A."/>
            <person name="Daum C."/>
            <person name="Huntemann M."/>
            <person name="Ivanova N."/>
            <person name="Kyrpides N."/>
            <person name="Mikhailova N."/>
            <person name="Palaniappan K."/>
            <person name="Pillay M."/>
            <person name="Reddy T.B.K."/>
            <person name="Shapiro N."/>
            <person name="Stamatis D."/>
            <person name="Varghese N."/>
            <person name="Woyke T."/>
            <person name="Boden R."/>
            <person name="Freyermuth S.K."/>
            <person name="Kerfeld C.A."/>
        </authorList>
    </citation>
    <scope>NUCLEOTIDE SEQUENCE [LARGE SCALE GENOMIC DNA]</scope>
    <source>
        <strain evidence="2 3">JR-2</strain>
    </source>
</reference>
<dbReference type="RefSeq" id="WP_029937719.1">
    <property type="nucleotide sequence ID" value="NZ_CP035033.1"/>
</dbReference>
<sequence length="74" mass="8320">MFPKHYHRFVAAFTMSVIMVFVMTAVITAVNTGIGGNFIQRWWEAMLVAWPIAFAAILVIGKPVQQFTTKVCSK</sequence>